<dbReference type="InterPro" id="IPR018378">
    <property type="entry name" value="C-type_lectin_CS"/>
</dbReference>
<dbReference type="PANTHER" id="PTHR22803">
    <property type="entry name" value="MANNOSE, PHOSPHOLIPASE, LECTIN RECEPTOR RELATED"/>
    <property type="match status" value="1"/>
</dbReference>
<dbReference type="Proteomes" id="UP001311232">
    <property type="component" value="Unassembled WGS sequence"/>
</dbReference>
<keyword evidence="2" id="KW-1015">Disulfide bond</keyword>
<dbReference type="Pfam" id="PF00059">
    <property type="entry name" value="Lectin_C"/>
    <property type="match status" value="1"/>
</dbReference>
<feature type="domain" description="C-type lectin" evidence="5">
    <location>
        <begin position="118"/>
        <end position="236"/>
    </location>
</feature>
<feature type="coiled-coil region" evidence="3">
    <location>
        <begin position="62"/>
        <end position="96"/>
    </location>
</feature>
<dbReference type="AlphaFoldDB" id="A0AAV9SJM6"/>
<dbReference type="CDD" id="cd03590">
    <property type="entry name" value="CLECT_DC-SIGN_like"/>
    <property type="match status" value="1"/>
</dbReference>
<organism evidence="6 7">
    <name type="scientific">Crenichthys baileyi</name>
    <name type="common">White River springfish</name>
    <dbReference type="NCBI Taxonomy" id="28760"/>
    <lineage>
        <taxon>Eukaryota</taxon>
        <taxon>Metazoa</taxon>
        <taxon>Chordata</taxon>
        <taxon>Craniata</taxon>
        <taxon>Vertebrata</taxon>
        <taxon>Euteleostomi</taxon>
        <taxon>Actinopterygii</taxon>
        <taxon>Neopterygii</taxon>
        <taxon>Teleostei</taxon>
        <taxon>Neoteleostei</taxon>
        <taxon>Acanthomorphata</taxon>
        <taxon>Ovalentaria</taxon>
        <taxon>Atherinomorphae</taxon>
        <taxon>Cyprinodontiformes</taxon>
        <taxon>Goodeidae</taxon>
        <taxon>Crenichthys</taxon>
    </lineage>
</organism>
<dbReference type="EMBL" id="JAHHUM010000300">
    <property type="protein sequence ID" value="KAK5621544.1"/>
    <property type="molecule type" value="Genomic_DNA"/>
</dbReference>
<feature type="transmembrane region" description="Helical" evidence="4">
    <location>
        <begin position="36"/>
        <end position="57"/>
    </location>
</feature>
<keyword evidence="4" id="KW-0472">Membrane</keyword>
<dbReference type="GO" id="GO:0030246">
    <property type="term" value="F:carbohydrate binding"/>
    <property type="evidence" value="ECO:0007669"/>
    <property type="project" value="UniProtKB-KW"/>
</dbReference>
<dbReference type="InterPro" id="IPR050111">
    <property type="entry name" value="C-type_lectin/snaclec_domain"/>
</dbReference>
<dbReference type="InterPro" id="IPR016187">
    <property type="entry name" value="CTDL_fold"/>
</dbReference>
<comment type="caution">
    <text evidence="6">The sequence shown here is derived from an EMBL/GenBank/DDBJ whole genome shotgun (WGS) entry which is preliminary data.</text>
</comment>
<proteinExistence type="predicted"/>
<evidence type="ECO:0000313" key="6">
    <source>
        <dbReference type="EMBL" id="KAK5621544.1"/>
    </source>
</evidence>
<name>A0AAV9SJM6_9TELE</name>
<dbReference type="InterPro" id="IPR033989">
    <property type="entry name" value="CD209-like_CTLD"/>
</dbReference>
<evidence type="ECO:0000259" key="5">
    <source>
        <dbReference type="PROSITE" id="PS50041"/>
    </source>
</evidence>
<keyword evidence="3" id="KW-0175">Coiled coil</keyword>
<dbReference type="InterPro" id="IPR016186">
    <property type="entry name" value="C-type_lectin-like/link_sf"/>
</dbReference>
<accession>A0AAV9SJM6</accession>
<evidence type="ECO:0000256" key="2">
    <source>
        <dbReference type="ARBA" id="ARBA00023157"/>
    </source>
</evidence>
<evidence type="ECO:0000313" key="7">
    <source>
        <dbReference type="Proteomes" id="UP001311232"/>
    </source>
</evidence>
<dbReference type="InterPro" id="IPR001304">
    <property type="entry name" value="C-type_lectin-like"/>
</dbReference>
<keyword evidence="4" id="KW-0812">Transmembrane</keyword>
<sequence>MEEIYVNMEPGKPSCQIPASENRGLSNYKKRVSVKIIIFLVILNVLLLAGLITLRVYSSKLAADLSDINENLTEHLQDCKNKLSIMIEERDLLKANLTEMTKKLNGPLGTCPTGWTRFDNSCYFLSTTKGSWDEGRKDCRTRGADLVVINNKNEQTFLSTFAERHTWIGLNDKETERSWKWVDATPITLTFWANNQPDNGGGEPKWGEEDCVHVKPEENSLWNDRSCSTSLQWICEKLPPFPASQISI</sequence>
<dbReference type="PROSITE" id="PS00615">
    <property type="entry name" value="C_TYPE_LECTIN_1"/>
    <property type="match status" value="1"/>
</dbReference>
<evidence type="ECO:0000256" key="3">
    <source>
        <dbReference type="SAM" id="Coils"/>
    </source>
</evidence>
<keyword evidence="7" id="KW-1185">Reference proteome</keyword>
<dbReference type="SMART" id="SM00034">
    <property type="entry name" value="CLECT"/>
    <property type="match status" value="1"/>
</dbReference>
<evidence type="ECO:0000256" key="4">
    <source>
        <dbReference type="SAM" id="Phobius"/>
    </source>
</evidence>
<gene>
    <name evidence="6" type="ORF">CRENBAI_001598</name>
</gene>
<keyword evidence="1" id="KW-0430">Lectin</keyword>
<reference evidence="6 7" key="1">
    <citation type="submission" date="2021-06" db="EMBL/GenBank/DDBJ databases">
        <authorList>
            <person name="Palmer J.M."/>
        </authorList>
    </citation>
    <scope>NUCLEOTIDE SEQUENCE [LARGE SCALE GENOMIC DNA]</scope>
    <source>
        <strain evidence="6 7">MEX-2019</strain>
        <tissue evidence="6">Muscle</tissue>
    </source>
</reference>
<dbReference type="SUPFAM" id="SSF56436">
    <property type="entry name" value="C-type lectin-like"/>
    <property type="match status" value="1"/>
</dbReference>
<protein>
    <recommendedName>
        <fullName evidence="5">C-type lectin domain-containing protein</fullName>
    </recommendedName>
</protein>
<keyword evidence="4" id="KW-1133">Transmembrane helix</keyword>
<evidence type="ECO:0000256" key="1">
    <source>
        <dbReference type="ARBA" id="ARBA00022734"/>
    </source>
</evidence>
<dbReference type="Gene3D" id="3.10.100.10">
    <property type="entry name" value="Mannose-Binding Protein A, subunit A"/>
    <property type="match status" value="1"/>
</dbReference>
<dbReference type="PROSITE" id="PS50041">
    <property type="entry name" value="C_TYPE_LECTIN_2"/>
    <property type="match status" value="1"/>
</dbReference>